<proteinExistence type="predicted"/>
<gene>
    <name evidence="2" type="ORF">BCR42DRAFT_456852</name>
</gene>
<protein>
    <submittedName>
        <fullName evidence="2">Uncharacterized protein</fullName>
    </submittedName>
</protein>
<accession>A0A1X2HYV3</accession>
<dbReference type="AlphaFoldDB" id="A0A1X2HYV3"/>
<dbReference type="PANTHER" id="PTHR39153">
    <property type="entry name" value="AGR244WP"/>
    <property type="match status" value="1"/>
</dbReference>
<dbReference type="Proteomes" id="UP000193560">
    <property type="component" value="Unassembled WGS sequence"/>
</dbReference>
<keyword evidence="1" id="KW-0812">Transmembrane</keyword>
<evidence type="ECO:0000313" key="3">
    <source>
        <dbReference type="Proteomes" id="UP000193560"/>
    </source>
</evidence>
<name>A0A1X2HYV3_9FUNG</name>
<reference evidence="2 3" key="1">
    <citation type="submission" date="2016-07" db="EMBL/GenBank/DDBJ databases">
        <title>Pervasive Adenine N6-methylation of Active Genes in Fungi.</title>
        <authorList>
            <consortium name="DOE Joint Genome Institute"/>
            <person name="Mondo S.J."/>
            <person name="Dannebaum R.O."/>
            <person name="Kuo R.C."/>
            <person name="Labutti K."/>
            <person name="Haridas S."/>
            <person name="Kuo A."/>
            <person name="Salamov A."/>
            <person name="Ahrendt S.R."/>
            <person name="Lipzen A."/>
            <person name="Sullivan W."/>
            <person name="Andreopoulos W.B."/>
            <person name="Clum A."/>
            <person name="Lindquist E."/>
            <person name="Daum C."/>
            <person name="Ramamoorthy G.K."/>
            <person name="Gryganskyi A."/>
            <person name="Culley D."/>
            <person name="Magnuson J.K."/>
            <person name="James T.Y."/>
            <person name="O'Malley M.A."/>
            <person name="Stajich J.E."/>
            <person name="Spatafora J.W."/>
            <person name="Visel A."/>
            <person name="Grigoriev I.V."/>
        </authorList>
    </citation>
    <scope>NUCLEOTIDE SEQUENCE [LARGE SCALE GENOMIC DNA]</scope>
    <source>
        <strain evidence="2 3">NRRL 1336</strain>
    </source>
</reference>
<organism evidence="2 3">
    <name type="scientific">Absidia repens</name>
    <dbReference type="NCBI Taxonomy" id="90262"/>
    <lineage>
        <taxon>Eukaryota</taxon>
        <taxon>Fungi</taxon>
        <taxon>Fungi incertae sedis</taxon>
        <taxon>Mucoromycota</taxon>
        <taxon>Mucoromycotina</taxon>
        <taxon>Mucoromycetes</taxon>
        <taxon>Mucorales</taxon>
        <taxon>Cunninghamellaceae</taxon>
        <taxon>Absidia</taxon>
    </lineage>
</organism>
<dbReference type="InterPro" id="IPR038882">
    <property type="entry name" value="Rcf3"/>
</dbReference>
<dbReference type="OrthoDB" id="2326382at2759"/>
<keyword evidence="1" id="KW-0472">Membrane</keyword>
<dbReference type="PANTHER" id="PTHR39153:SF1">
    <property type="entry name" value="AGR244WP"/>
    <property type="match status" value="1"/>
</dbReference>
<evidence type="ECO:0000256" key="1">
    <source>
        <dbReference type="SAM" id="Phobius"/>
    </source>
</evidence>
<feature type="transmembrane region" description="Helical" evidence="1">
    <location>
        <begin position="20"/>
        <end position="42"/>
    </location>
</feature>
<dbReference type="EMBL" id="MCGE01000044">
    <property type="protein sequence ID" value="ORZ05432.1"/>
    <property type="molecule type" value="Genomic_DNA"/>
</dbReference>
<comment type="caution">
    <text evidence="2">The sequence shown here is derived from an EMBL/GenBank/DDBJ whole genome shotgun (WGS) entry which is preliminary data.</text>
</comment>
<sequence>MRVVTASDQESASNYAMKGFAIGIAQWATVGIFASGLLYAFAPWYRRTQTVNKFYIVMCFGLGGGAYKSDRYMVNYERRGRAEMLDAETRRRYDLIYGGKSDEQEEAKKVSAST</sequence>
<dbReference type="STRING" id="90262.A0A1X2HYV3"/>
<keyword evidence="1" id="KW-1133">Transmembrane helix</keyword>
<evidence type="ECO:0000313" key="2">
    <source>
        <dbReference type="EMBL" id="ORZ05432.1"/>
    </source>
</evidence>
<keyword evidence="3" id="KW-1185">Reference proteome</keyword>